<protein>
    <submittedName>
        <fullName evidence="2">Uncharacterized protein</fullName>
    </submittedName>
</protein>
<feature type="region of interest" description="Disordered" evidence="1">
    <location>
        <begin position="773"/>
        <end position="800"/>
    </location>
</feature>
<dbReference type="AlphaFoldDB" id="A0A8H5LS09"/>
<evidence type="ECO:0000256" key="1">
    <source>
        <dbReference type="SAM" id="MobiDB-lite"/>
    </source>
</evidence>
<dbReference type="Proteomes" id="UP000559256">
    <property type="component" value="Unassembled WGS sequence"/>
</dbReference>
<feature type="compositionally biased region" description="Low complexity" evidence="1">
    <location>
        <begin position="262"/>
        <end position="285"/>
    </location>
</feature>
<proteinExistence type="predicted"/>
<reference evidence="2 3" key="1">
    <citation type="journal article" date="2020" name="ISME J.">
        <title>Uncovering the hidden diversity of litter-decomposition mechanisms in mushroom-forming fungi.</title>
        <authorList>
            <person name="Floudas D."/>
            <person name="Bentzer J."/>
            <person name="Ahren D."/>
            <person name="Johansson T."/>
            <person name="Persson P."/>
            <person name="Tunlid A."/>
        </authorList>
    </citation>
    <scope>NUCLEOTIDE SEQUENCE [LARGE SCALE GENOMIC DNA]</scope>
    <source>
        <strain evidence="2 3">CBS 291.85</strain>
    </source>
</reference>
<keyword evidence="3" id="KW-1185">Reference proteome</keyword>
<gene>
    <name evidence="2" type="ORF">D9758_004437</name>
</gene>
<feature type="region of interest" description="Disordered" evidence="1">
    <location>
        <begin position="42"/>
        <end position="141"/>
    </location>
</feature>
<feature type="compositionally biased region" description="Polar residues" evidence="1">
    <location>
        <begin position="705"/>
        <end position="716"/>
    </location>
</feature>
<organism evidence="2 3">
    <name type="scientific">Tetrapyrgos nigripes</name>
    <dbReference type="NCBI Taxonomy" id="182062"/>
    <lineage>
        <taxon>Eukaryota</taxon>
        <taxon>Fungi</taxon>
        <taxon>Dikarya</taxon>
        <taxon>Basidiomycota</taxon>
        <taxon>Agaricomycotina</taxon>
        <taxon>Agaricomycetes</taxon>
        <taxon>Agaricomycetidae</taxon>
        <taxon>Agaricales</taxon>
        <taxon>Marasmiineae</taxon>
        <taxon>Marasmiaceae</taxon>
        <taxon>Tetrapyrgos</taxon>
    </lineage>
</organism>
<feature type="compositionally biased region" description="Basic and acidic residues" evidence="1">
    <location>
        <begin position="682"/>
        <end position="704"/>
    </location>
</feature>
<feature type="compositionally biased region" description="Basic and acidic residues" evidence="1">
    <location>
        <begin position="321"/>
        <end position="336"/>
    </location>
</feature>
<feature type="compositionally biased region" description="Low complexity" evidence="1">
    <location>
        <begin position="111"/>
        <end position="124"/>
    </location>
</feature>
<evidence type="ECO:0000313" key="2">
    <source>
        <dbReference type="EMBL" id="KAF5367925.1"/>
    </source>
</evidence>
<accession>A0A8H5LS09</accession>
<sequence length="812" mass="86864">MDLVEEKRKQKLSFHSNEARKRRYNQDFDERIKDFRVEALQGPDDRILGGQAIPPTSQTPATMDLGAGGSEARAQVNINNDEEDVEMGPMDALDDAFSDAEDSETQTVFGSSSPAPASTRTSSPGDSATPPRKRQRLDAPDSDFTVIDDAWTLVQGSTTVKTEHTSNASLQNDVTDEEDAAWIPDEQELHPRHELDGPVRFQTPIIIPPHSTDLHSRSKTRQFPHLKPASYDFIVYNTRPVQDLDCRPANSLNRIPNANELPSSSSSSAAAAAPNADSSPPFSFSRPPPTQASPPQKTQSEFPDPSPSSNGNGTGNPNFPESRRPVRERKAARPRQDLPLPLTASSHPPDAPKLRRAYTYRKTPAQRPRIDPLRLMPTRTHSKSAMADSTITSKLFIKIPKRTPAKTTASEAEDVLVLSKDSECYNQLQLASASPAGTPGLSTSAGTSNGIASSSTIDPMPLNPGHHRVFSWPGPSQVALRTSTNEHDHDVRSECGSSGSFPSTCTCVDDSDCSLTTTVTTAAEASAACSRLQSLSQSGSQSPSLAVSQTIPLATPTPQYPLAVVSVPCMVEAEAEADVRGANPHVQEVLTPRVVELGSFAVREVELEVTEVNNGDDGQHAQAQVLGVLSSGIEGHCQADTPSASCCSDTAPAAVPFVVRQATANAVDVDQEDGVMLGNESDMDKADETPGTCRYEDDERKSRNAYDNSGGDQSISCEFDSPSHSPPPLPSNNISSSTHDRDSAYYPAPREVCSLTDDAVGLEVRGMGHLAGLRPLDETDAPAASAGPVSAPEPPRLTASTRSSLLHLIALQ</sequence>
<feature type="compositionally biased region" description="Low complexity" evidence="1">
    <location>
        <begin position="781"/>
        <end position="790"/>
    </location>
</feature>
<dbReference type="EMBL" id="JAACJM010000017">
    <property type="protein sequence ID" value="KAF5367925.1"/>
    <property type="molecule type" value="Genomic_DNA"/>
</dbReference>
<feature type="compositionally biased region" description="Low complexity" evidence="1">
    <location>
        <begin position="307"/>
        <end position="318"/>
    </location>
</feature>
<comment type="caution">
    <text evidence="2">The sequence shown here is derived from an EMBL/GenBank/DDBJ whole genome shotgun (WGS) entry which is preliminary data.</text>
</comment>
<feature type="region of interest" description="Disordered" evidence="1">
    <location>
        <begin position="255"/>
        <end position="357"/>
    </location>
</feature>
<evidence type="ECO:0000313" key="3">
    <source>
        <dbReference type="Proteomes" id="UP000559256"/>
    </source>
</evidence>
<feature type="compositionally biased region" description="Acidic residues" evidence="1">
    <location>
        <begin position="80"/>
        <end position="104"/>
    </location>
</feature>
<name>A0A8H5LS09_9AGAR</name>
<feature type="region of interest" description="Disordered" evidence="1">
    <location>
        <begin position="670"/>
        <end position="745"/>
    </location>
</feature>